<dbReference type="HOGENOM" id="CLU_2229726_0_0_1"/>
<feature type="non-terminal residue" evidence="2">
    <location>
        <position position="1"/>
    </location>
</feature>
<dbReference type="AlphaFoldDB" id="A0NC82"/>
<reference evidence="2" key="5">
    <citation type="submission" date="2011-05" db="EMBL/GenBank/DDBJ databases">
        <authorList>
            <consortium name="VectorBase"/>
        </authorList>
    </citation>
    <scope>NUCLEOTIDE SEQUENCE</scope>
    <source>
        <strain evidence="2">PEST</strain>
    </source>
</reference>
<reference evidence="2" key="2">
    <citation type="submission" date="2002-03" db="EMBL/GenBank/DDBJ databases">
        <authorList>
            <consortium name="The Anopheles Genome Sequencing Consortium"/>
        </authorList>
    </citation>
    <scope>NUCLEOTIDE SEQUENCE</scope>
    <source>
        <strain evidence="2">PEST</strain>
    </source>
</reference>
<proteinExistence type="predicted"/>
<organism evidence="2">
    <name type="scientific">Anopheles gambiae</name>
    <name type="common">African malaria mosquito</name>
    <dbReference type="NCBI Taxonomy" id="7165"/>
    <lineage>
        <taxon>Eukaryota</taxon>
        <taxon>Metazoa</taxon>
        <taxon>Ecdysozoa</taxon>
        <taxon>Arthropoda</taxon>
        <taxon>Hexapoda</taxon>
        <taxon>Insecta</taxon>
        <taxon>Pterygota</taxon>
        <taxon>Neoptera</taxon>
        <taxon>Endopterygota</taxon>
        <taxon>Diptera</taxon>
        <taxon>Nematocera</taxon>
        <taxon>Culicoidea</taxon>
        <taxon>Culicidae</taxon>
        <taxon>Anophelinae</taxon>
        <taxon>Anopheles</taxon>
    </lineage>
</organism>
<sequence length="106" mass="12136">RQQQIDNNIALFAFPCWVVSSLRTLLSVHLHNVARLRPDRHHKRIVSLRVNGTVRSRACQSLHKHRAKEENPGSFSRHDIAKNFRRQNDRQQCGHTEAPGAAGAEQ</sequence>
<reference evidence="2" key="3">
    <citation type="journal article" date="2004" name="Trends Parasitol.">
        <title>The Anopheles gambiae genome: an update.</title>
        <authorList>
            <person name="Mongin E."/>
            <person name="Louis C."/>
            <person name="Holt R.A."/>
            <person name="Birney E."/>
            <person name="Collins F.H."/>
        </authorList>
    </citation>
    <scope>NUCLEOTIDE SEQUENCE</scope>
    <source>
        <strain evidence="2">PEST</strain>
    </source>
</reference>
<dbReference type="InParanoid" id="A0NC82"/>
<dbReference type="EMBL" id="AAAB01008839">
    <property type="protein sequence ID" value="EAU77397.1"/>
    <property type="molecule type" value="Genomic_DNA"/>
</dbReference>
<name>A0NC82_ANOGA</name>
<reference evidence="2" key="4">
    <citation type="journal article" date="2007" name="Genome Biol.">
        <title>Update of the Anopheles gambiae PEST genome assembly.</title>
        <authorList>
            <person name="Sharakhova M.V."/>
            <person name="Hammond M.P."/>
            <person name="Lobo N.F."/>
            <person name="Krzywinski J."/>
            <person name="Unger M.F."/>
            <person name="Hillenmeyer M.E."/>
            <person name="Bruggner R.V."/>
            <person name="Birney E."/>
            <person name="Collins F.H."/>
        </authorList>
    </citation>
    <scope>NUCLEOTIDE SEQUENCE</scope>
    <source>
        <strain evidence="2">PEST</strain>
    </source>
</reference>
<comment type="caution">
    <text evidence="2">The sequence shown here is derived from an EMBL/GenBank/DDBJ whole genome shotgun (WGS) entry which is preliminary data.</text>
</comment>
<evidence type="ECO:0000256" key="1">
    <source>
        <dbReference type="SAM" id="MobiDB-lite"/>
    </source>
</evidence>
<reference evidence="2" key="1">
    <citation type="journal article" date="2002" name="Science">
        <title>The genome sequence of the malaria mosquito Anopheles gambiae.</title>
        <authorList>
            <person name="Holt R.A."/>
            <person name="Subramanian G.M."/>
            <person name="Halpern A."/>
            <person name="Sutton G.G."/>
            <person name="Charlab R."/>
            <person name="Nusskern D.R."/>
            <person name="Wincker P."/>
            <person name="Clark A.G."/>
            <person name="Ribeiro J.M."/>
            <person name="Wides R."/>
            <person name="Salzberg S.L."/>
            <person name="Loftus B."/>
            <person name="Yandell M."/>
            <person name="Majoros W.H."/>
            <person name="Rusch D.B."/>
            <person name="Lai Z."/>
            <person name="Kraft C.L."/>
            <person name="Abril J.F."/>
            <person name="Anthouard V."/>
            <person name="Arensburger P."/>
            <person name="Atkinson P.W."/>
            <person name="Baden H."/>
            <person name="de Berardinis V."/>
            <person name="Baldwin D."/>
            <person name="Benes V."/>
            <person name="Biedler J."/>
            <person name="Blass C."/>
            <person name="Bolanos R."/>
            <person name="Boscus D."/>
            <person name="Barnstead M."/>
            <person name="Cai S."/>
            <person name="Center A."/>
            <person name="Chaturverdi K."/>
            <person name="Christophides G.K."/>
            <person name="Chrystal M.A."/>
            <person name="Clamp M."/>
            <person name="Cravchik A."/>
            <person name="Curwen V."/>
            <person name="Dana A."/>
            <person name="Delcher A."/>
            <person name="Dew I."/>
            <person name="Evans C.A."/>
            <person name="Flanigan M."/>
            <person name="Grundschober-Freimoser A."/>
            <person name="Friedli L."/>
            <person name="Gu Z."/>
            <person name="Guan P."/>
            <person name="Guigo R."/>
            <person name="Hillenmeyer M.E."/>
            <person name="Hladun S.L."/>
            <person name="Hogan J.R."/>
            <person name="Hong Y.S."/>
            <person name="Hoover J."/>
            <person name="Jaillon O."/>
            <person name="Ke Z."/>
            <person name="Kodira C."/>
            <person name="Kokoza E."/>
            <person name="Koutsos A."/>
            <person name="Letunic I."/>
            <person name="Levitsky A."/>
            <person name="Liang Y."/>
            <person name="Lin J.J."/>
            <person name="Lobo N.F."/>
            <person name="Lopez J.R."/>
            <person name="Malek J.A."/>
            <person name="McIntosh T.C."/>
            <person name="Meister S."/>
            <person name="Miller J."/>
            <person name="Mobarry C."/>
            <person name="Mongin E."/>
            <person name="Murphy S.D."/>
            <person name="O'Brochta D.A."/>
            <person name="Pfannkoch C."/>
            <person name="Qi R."/>
            <person name="Regier M.A."/>
            <person name="Remington K."/>
            <person name="Shao H."/>
            <person name="Sharakhova M.V."/>
            <person name="Sitter C.D."/>
            <person name="Shetty J."/>
            <person name="Smith T.J."/>
            <person name="Strong R."/>
            <person name="Sun J."/>
            <person name="Thomasova D."/>
            <person name="Ton L.Q."/>
            <person name="Topalis P."/>
            <person name="Tu Z."/>
            <person name="Unger M.F."/>
            <person name="Walenz B."/>
            <person name="Wang A."/>
            <person name="Wang J."/>
            <person name="Wang M."/>
            <person name="Wang X."/>
            <person name="Woodford K.J."/>
            <person name="Wortman J.R."/>
            <person name="Wu M."/>
            <person name="Yao A."/>
            <person name="Zdobnov E.M."/>
            <person name="Zhang H."/>
            <person name="Zhao Q."/>
            <person name="Zhao S."/>
            <person name="Zhu S.C."/>
            <person name="Zhimulev I."/>
            <person name="Coluzzi M."/>
            <person name="della Torre A."/>
            <person name="Roth C.W."/>
            <person name="Louis C."/>
            <person name="Kalush F."/>
            <person name="Mural R.J."/>
            <person name="Myers E.W."/>
            <person name="Adams M.D."/>
            <person name="Smith H.O."/>
            <person name="Broder S."/>
            <person name="Gardner M.J."/>
            <person name="Fraser C.M."/>
            <person name="Birney E."/>
            <person name="Bork P."/>
            <person name="Brey P.T."/>
            <person name="Venter J.C."/>
            <person name="Weissenbach J."/>
            <person name="Kafatos F.C."/>
            <person name="Collins F.H."/>
            <person name="Hoffman S.L."/>
        </authorList>
    </citation>
    <scope>NUCLEOTIDE SEQUENCE [LARGE SCALE GENOMIC DNA]</scope>
    <source>
        <strain evidence="2">PEST</strain>
    </source>
</reference>
<gene>
    <name evidence="2" type="ORF">AgaP_AGAP009535</name>
</gene>
<dbReference type="PaxDb" id="7165-AGAP009535-PA"/>
<accession>A0NC82</accession>
<feature type="region of interest" description="Disordered" evidence="1">
    <location>
        <begin position="59"/>
        <end position="106"/>
    </location>
</feature>
<evidence type="ECO:0000313" key="2">
    <source>
        <dbReference type="EMBL" id="EAU77397.1"/>
    </source>
</evidence>
<feature type="compositionally biased region" description="Basic and acidic residues" evidence="1">
    <location>
        <begin position="67"/>
        <end position="89"/>
    </location>
</feature>
<protein>
    <submittedName>
        <fullName evidence="2">AGAP009535-PA</fullName>
    </submittedName>
</protein>